<gene>
    <name evidence="3" type="ORF">ACAT0790_LOCUS49379</name>
</gene>
<evidence type="ECO:0000256" key="1">
    <source>
        <dbReference type="SAM" id="MobiDB-lite"/>
    </source>
</evidence>
<keyword evidence="2" id="KW-0812">Transmembrane</keyword>
<keyword evidence="2" id="KW-1133">Transmembrane helix</keyword>
<feature type="transmembrane region" description="Helical" evidence="2">
    <location>
        <begin position="294"/>
        <end position="322"/>
    </location>
</feature>
<sequence>METLVSTSSDDEETSDIFHGARREDSNPAVLPDSFLTHWYSCKRVGNLQPGHDGVSELVSYHSSLLVTLRVLFVRTGTILTKGVLWVEEAITLCSFFLTILCMQPMLLNSQTGDTNPLLEDLQRQTSFFVGFCQTMTHIVTFLLTFFTTLNFSRWQRLRTHGVEKMWSAAGQLAMITSTFVTSDAEVLSAIDRYSRASLMLVFMSRRKSPSLAVLVQREVLTEDEVEKLAMVGEPMFASMAIWTWLAAIVSGIKAKGMIKSEQIARYLVDAVSQGHEAAHVMVSQLTAPVPLSYVWLISIIVKIHNFVHGVLYGIIITVSAWEKGQHMTVTTQCLFVFLVTVLFHAFLILNQELADPFDGMSQDAGFPMAWLNRSIKKDSSNYLGLANSLPSWLEAAGIAEPVPKKII</sequence>
<name>A0A7S1RRM0_ALECA</name>
<dbReference type="Pfam" id="PF01062">
    <property type="entry name" value="Bestrophin"/>
    <property type="match status" value="1"/>
</dbReference>
<keyword evidence="2" id="KW-0472">Membrane</keyword>
<feature type="transmembrane region" description="Helical" evidence="2">
    <location>
        <begin position="90"/>
        <end position="108"/>
    </location>
</feature>
<evidence type="ECO:0000256" key="2">
    <source>
        <dbReference type="SAM" id="Phobius"/>
    </source>
</evidence>
<dbReference type="EMBL" id="HBGE01082767">
    <property type="protein sequence ID" value="CAD9172610.1"/>
    <property type="molecule type" value="Transcribed_RNA"/>
</dbReference>
<proteinExistence type="predicted"/>
<protein>
    <submittedName>
        <fullName evidence="3">Uncharacterized protein</fullName>
    </submittedName>
</protein>
<accession>A0A7S1RRM0</accession>
<evidence type="ECO:0000313" key="3">
    <source>
        <dbReference type="EMBL" id="CAD9172610.1"/>
    </source>
</evidence>
<organism evidence="3">
    <name type="scientific">Alexandrium catenella</name>
    <name type="common">Red tide dinoflagellate</name>
    <name type="synonym">Gonyaulax catenella</name>
    <dbReference type="NCBI Taxonomy" id="2925"/>
    <lineage>
        <taxon>Eukaryota</taxon>
        <taxon>Sar</taxon>
        <taxon>Alveolata</taxon>
        <taxon>Dinophyceae</taxon>
        <taxon>Gonyaulacales</taxon>
        <taxon>Pyrocystaceae</taxon>
        <taxon>Alexandrium</taxon>
    </lineage>
</organism>
<feature type="transmembrane region" description="Helical" evidence="2">
    <location>
        <begin position="128"/>
        <end position="150"/>
    </location>
</feature>
<reference evidence="3" key="1">
    <citation type="submission" date="2021-01" db="EMBL/GenBank/DDBJ databases">
        <authorList>
            <person name="Corre E."/>
            <person name="Pelletier E."/>
            <person name="Niang G."/>
            <person name="Scheremetjew M."/>
            <person name="Finn R."/>
            <person name="Kale V."/>
            <person name="Holt S."/>
            <person name="Cochrane G."/>
            <person name="Meng A."/>
            <person name="Brown T."/>
            <person name="Cohen L."/>
        </authorList>
    </citation>
    <scope>NUCLEOTIDE SEQUENCE</scope>
    <source>
        <strain evidence="3">OF101</strain>
    </source>
</reference>
<dbReference type="AlphaFoldDB" id="A0A7S1RRM0"/>
<dbReference type="GO" id="GO:0005254">
    <property type="term" value="F:chloride channel activity"/>
    <property type="evidence" value="ECO:0007669"/>
    <property type="project" value="InterPro"/>
</dbReference>
<dbReference type="InterPro" id="IPR021134">
    <property type="entry name" value="Bestrophin-like"/>
</dbReference>
<feature type="transmembrane region" description="Helical" evidence="2">
    <location>
        <begin position="334"/>
        <end position="351"/>
    </location>
</feature>
<feature type="region of interest" description="Disordered" evidence="1">
    <location>
        <begin position="1"/>
        <end position="22"/>
    </location>
</feature>